<sequence>MRSFILAAFFALCASQVFALGVNITGLTTLSATDFLAPADASLASCSNPAPNAGPCTLALANVTACGTDDGCLCNNATVLSIVACEECMFTQLVNDNRRPSDPRAGQTSAIAAYGAACTVANHTIALTKDEIALTVPSNWDGPFGQGLTTLGTVVTVAAGAFIGVGMITVVNTM</sequence>
<name>A0A1M2V1X4_TRAPU</name>
<keyword evidence="3" id="KW-1185">Reference proteome</keyword>
<dbReference type="Proteomes" id="UP000184267">
    <property type="component" value="Unassembled WGS sequence"/>
</dbReference>
<proteinExistence type="predicted"/>
<evidence type="ECO:0000313" key="2">
    <source>
        <dbReference type="EMBL" id="OJT01576.1"/>
    </source>
</evidence>
<keyword evidence="1" id="KW-0732">Signal</keyword>
<comment type="caution">
    <text evidence="2">The sequence shown here is derived from an EMBL/GenBank/DDBJ whole genome shotgun (WGS) entry which is preliminary data.</text>
</comment>
<evidence type="ECO:0000313" key="3">
    <source>
        <dbReference type="Proteomes" id="UP000184267"/>
    </source>
</evidence>
<evidence type="ECO:0008006" key="4">
    <source>
        <dbReference type="Google" id="ProtNLM"/>
    </source>
</evidence>
<feature type="chain" id="PRO_5011956683" description="Extracellular membrane protein CFEM domain-containing protein" evidence="1">
    <location>
        <begin position="20"/>
        <end position="174"/>
    </location>
</feature>
<dbReference type="EMBL" id="MNAD01001731">
    <property type="protein sequence ID" value="OJT01576.1"/>
    <property type="molecule type" value="Genomic_DNA"/>
</dbReference>
<gene>
    <name evidence="2" type="ORF">TRAPUB_7972</name>
</gene>
<organism evidence="2 3">
    <name type="scientific">Trametes pubescens</name>
    <name type="common">White-rot fungus</name>
    <dbReference type="NCBI Taxonomy" id="154538"/>
    <lineage>
        <taxon>Eukaryota</taxon>
        <taxon>Fungi</taxon>
        <taxon>Dikarya</taxon>
        <taxon>Basidiomycota</taxon>
        <taxon>Agaricomycotina</taxon>
        <taxon>Agaricomycetes</taxon>
        <taxon>Polyporales</taxon>
        <taxon>Polyporaceae</taxon>
        <taxon>Trametes</taxon>
    </lineage>
</organism>
<reference evidence="2 3" key="1">
    <citation type="submission" date="2016-10" db="EMBL/GenBank/DDBJ databases">
        <title>Genome sequence of the basidiomycete white-rot fungus Trametes pubescens.</title>
        <authorList>
            <person name="Makela M.R."/>
            <person name="Granchi Z."/>
            <person name="Peng M."/>
            <person name="De Vries R.P."/>
            <person name="Grigoriev I."/>
            <person name="Riley R."/>
            <person name="Hilden K."/>
        </authorList>
    </citation>
    <scope>NUCLEOTIDE SEQUENCE [LARGE SCALE GENOMIC DNA]</scope>
    <source>
        <strain evidence="2 3">FBCC735</strain>
    </source>
</reference>
<evidence type="ECO:0000256" key="1">
    <source>
        <dbReference type="SAM" id="SignalP"/>
    </source>
</evidence>
<accession>A0A1M2V1X4</accession>
<dbReference type="OMA" id="WDGPFGQ"/>
<protein>
    <recommendedName>
        <fullName evidence="4">Extracellular membrane protein CFEM domain-containing protein</fullName>
    </recommendedName>
</protein>
<dbReference type="OrthoDB" id="2953532at2759"/>
<feature type="signal peptide" evidence="1">
    <location>
        <begin position="1"/>
        <end position="19"/>
    </location>
</feature>
<dbReference type="AlphaFoldDB" id="A0A1M2V1X4"/>